<keyword evidence="3" id="KW-1185">Reference proteome</keyword>
<accession>L5K6J3</accession>
<feature type="region of interest" description="Disordered" evidence="1">
    <location>
        <begin position="1"/>
        <end position="78"/>
    </location>
</feature>
<reference evidence="3" key="1">
    <citation type="journal article" date="2013" name="Science">
        <title>Comparative analysis of bat genomes provides insight into the evolution of flight and immunity.</title>
        <authorList>
            <person name="Zhang G."/>
            <person name="Cowled C."/>
            <person name="Shi Z."/>
            <person name="Huang Z."/>
            <person name="Bishop-Lilly K.A."/>
            <person name="Fang X."/>
            <person name="Wynne J.W."/>
            <person name="Xiong Z."/>
            <person name="Baker M.L."/>
            <person name="Zhao W."/>
            <person name="Tachedjian M."/>
            <person name="Zhu Y."/>
            <person name="Zhou P."/>
            <person name="Jiang X."/>
            <person name="Ng J."/>
            <person name="Yang L."/>
            <person name="Wu L."/>
            <person name="Xiao J."/>
            <person name="Feng Y."/>
            <person name="Chen Y."/>
            <person name="Sun X."/>
            <person name="Zhang Y."/>
            <person name="Marsh G.A."/>
            <person name="Crameri G."/>
            <person name="Broder C.C."/>
            <person name="Frey K.G."/>
            <person name="Wang L.F."/>
            <person name="Wang J."/>
        </authorList>
    </citation>
    <scope>NUCLEOTIDE SEQUENCE [LARGE SCALE GENOMIC DNA]</scope>
</reference>
<evidence type="ECO:0000313" key="3">
    <source>
        <dbReference type="Proteomes" id="UP000010552"/>
    </source>
</evidence>
<dbReference type="EMBL" id="KB030986">
    <property type="protein sequence ID" value="ELK06972.1"/>
    <property type="molecule type" value="Genomic_DNA"/>
</dbReference>
<gene>
    <name evidence="2" type="ORF">PAL_GLEAN10020989</name>
</gene>
<organism evidence="2 3">
    <name type="scientific">Pteropus alecto</name>
    <name type="common">Black flying fox</name>
    <dbReference type="NCBI Taxonomy" id="9402"/>
    <lineage>
        <taxon>Eukaryota</taxon>
        <taxon>Metazoa</taxon>
        <taxon>Chordata</taxon>
        <taxon>Craniata</taxon>
        <taxon>Vertebrata</taxon>
        <taxon>Euteleostomi</taxon>
        <taxon>Mammalia</taxon>
        <taxon>Eutheria</taxon>
        <taxon>Laurasiatheria</taxon>
        <taxon>Chiroptera</taxon>
        <taxon>Yinpterochiroptera</taxon>
        <taxon>Pteropodoidea</taxon>
        <taxon>Pteropodidae</taxon>
        <taxon>Pteropodinae</taxon>
        <taxon>Pteropus</taxon>
    </lineage>
</organism>
<evidence type="ECO:0000313" key="2">
    <source>
        <dbReference type="EMBL" id="ELK06972.1"/>
    </source>
</evidence>
<evidence type="ECO:0000256" key="1">
    <source>
        <dbReference type="SAM" id="MobiDB-lite"/>
    </source>
</evidence>
<dbReference type="AlphaFoldDB" id="L5K6J3"/>
<dbReference type="InParanoid" id="L5K6J3"/>
<sequence length="115" mass="12335">MPAGSSVHLFQTEGSGLVSARLSPQEEDSGKGKAPLPYHDKESQTEGQDRLLGKILKPRRRSGDSGGRNGPLAEVPGLAAERAAEPQYVAVPAAWPGAELLEERQRRPDKVNRVA</sequence>
<dbReference type="Proteomes" id="UP000010552">
    <property type="component" value="Unassembled WGS sequence"/>
</dbReference>
<name>L5K6J3_PTEAL</name>
<proteinExistence type="predicted"/>
<feature type="compositionally biased region" description="Basic and acidic residues" evidence="1">
    <location>
        <begin position="38"/>
        <end position="52"/>
    </location>
</feature>
<protein>
    <submittedName>
        <fullName evidence="2">Uncharacterized protein</fullName>
    </submittedName>
</protein>